<comment type="caution">
    <text evidence="1">The sequence shown here is derived from an EMBL/GenBank/DDBJ whole genome shotgun (WGS) entry which is preliminary data.</text>
</comment>
<sequence length="110" mass="12649">MEDSRYPNRQKELTENGQRRTATCMALHRPESNFRETVTTYSDGKTKISGSKWWKLCFLLTREELGLEAFKDFAFQPKAGGLSEQEFHAQTVSFEAKYCPRPTCGSLKMS</sequence>
<accession>A0ABS8SNY3</accession>
<dbReference type="EMBL" id="JACEIK010000667">
    <property type="protein sequence ID" value="MCD7460643.1"/>
    <property type="molecule type" value="Genomic_DNA"/>
</dbReference>
<name>A0ABS8SNY3_DATST</name>
<proteinExistence type="predicted"/>
<organism evidence="1 2">
    <name type="scientific">Datura stramonium</name>
    <name type="common">Jimsonweed</name>
    <name type="synonym">Common thornapple</name>
    <dbReference type="NCBI Taxonomy" id="4076"/>
    <lineage>
        <taxon>Eukaryota</taxon>
        <taxon>Viridiplantae</taxon>
        <taxon>Streptophyta</taxon>
        <taxon>Embryophyta</taxon>
        <taxon>Tracheophyta</taxon>
        <taxon>Spermatophyta</taxon>
        <taxon>Magnoliopsida</taxon>
        <taxon>eudicotyledons</taxon>
        <taxon>Gunneridae</taxon>
        <taxon>Pentapetalae</taxon>
        <taxon>asterids</taxon>
        <taxon>lamiids</taxon>
        <taxon>Solanales</taxon>
        <taxon>Solanaceae</taxon>
        <taxon>Solanoideae</taxon>
        <taxon>Datureae</taxon>
        <taxon>Datura</taxon>
    </lineage>
</organism>
<protein>
    <submittedName>
        <fullName evidence="1">Uncharacterized protein</fullName>
    </submittedName>
</protein>
<keyword evidence="2" id="KW-1185">Reference proteome</keyword>
<evidence type="ECO:0000313" key="2">
    <source>
        <dbReference type="Proteomes" id="UP000823775"/>
    </source>
</evidence>
<gene>
    <name evidence="1" type="ORF">HAX54_044040</name>
</gene>
<dbReference type="Proteomes" id="UP000823775">
    <property type="component" value="Unassembled WGS sequence"/>
</dbReference>
<reference evidence="1 2" key="1">
    <citation type="journal article" date="2021" name="BMC Genomics">
        <title>Datura genome reveals duplications of psychoactive alkaloid biosynthetic genes and high mutation rate following tissue culture.</title>
        <authorList>
            <person name="Rajewski A."/>
            <person name="Carter-House D."/>
            <person name="Stajich J."/>
            <person name="Litt A."/>
        </authorList>
    </citation>
    <scope>NUCLEOTIDE SEQUENCE [LARGE SCALE GENOMIC DNA]</scope>
    <source>
        <strain evidence="1">AR-01</strain>
    </source>
</reference>
<evidence type="ECO:0000313" key="1">
    <source>
        <dbReference type="EMBL" id="MCD7460643.1"/>
    </source>
</evidence>